<feature type="chain" id="PRO_5035197585" evidence="2">
    <location>
        <begin position="41"/>
        <end position="250"/>
    </location>
</feature>
<feature type="non-terminal residue" evidence="3">
    <location>
        <position position="250"/>
    </location>
</feature>
<accession>A0A8J4WQX0</accession>
<comment type="caution">
    <text evidence="3">The sequence shown here is derived from an EMBL/GenBank/DDBJ whole genome shotgun (WGS) entry which is preliminary data.</text>
</comment>
<organism evidence="3 4">
    <name type="scientific">Clarias magur</name>
    <name type="common">Asian catfish</name>
    <name type="synonym">Macropteronotus magur</name>
    <dbReference type="NCBI Taxonomy" id="1594786"/>
    <lineage>
        <taxon>Eukaryota</taxon>
        <taxon>Metazoa</taxon>
        <taxon>Chordata</taxon>
        <taxon>Craniata</taxon>
        <taxon>Vertebrata</taxon>
        <taxon>Euteleostomi</taxon>
        <taxon>Actinopterygii</taxon>
        <taxon>Neopterygii</taxon>
        <taxon>Teleostei</taxon>
        <taxon>Ostariophysi</taxon>
        <taxon>Siluriformes</taxon>
        <taxon>Clariidae</taxon>
        <taxon>Clarias</taxon>
    </lineage>
</organism>
<dbReference type="OrthoDB" id="8941356at2759"/>
<name>A0A8J4WQX0_CLAMG</name>
<keyword evidence="4" id="KW-1185">Reference proteome</keyword>
<feature type="region of interest" description="Disordered" evidence="1">
    <location>
        <begin position="174"/>
        <end position="250"/>
    </location>
</feature>
<evidence type="ECO:0000256" key="1">
    <source>
        <dbReference type="SAM" id="MobiDB-lite"/>
    </source>
</evidence>
<keyword evidence="2" id="KW-0732">Signal</keyword>
<evidence type="ECO:0000256" key="2">
    <source>
        <dbReference type="SAM" id="SignalP"/>
    </source>
</evidence>
<evidence type="ECO:0000313" key="3">
    <source>
        <dbReference type="EMBL" id="KAF5886141.1"/>
    </source>
</evidence>
<dbReference type="AlphaFoldDB" id="A0A8J4WQX0"/>
<dbReference type="EMBL" id="QNUK01001199">
    <property type="protein sequence ID" value="KAF5886141.1"/>
    <property type="molecule type" value="Genomic_DNA"/>
</dbReference>
<proteinExistence type="predicted"/>
<feature type="compositionally biased region" description="Low complexity" evidence="1">
    <location>
        <begin position="205"/>
        <end position="234"/>
    </location>
</feature>
<evidence type="ECO:0000313" key="4">
    <source>
        <dbReference type="Proteomes" id="UP000727407"/>
    </source>
</evidence>
<gene>
    <name evidence="3" type="ORF">DAT39_022584</name>
</gene>
<sequence>AQDDEDMSSAAVHAGVMKGIARALLFVLTAVALTASVCDADCQSYEYLENNLLRDHWYEMKNYTRAGEEVTEEHEFLSVFNLLCSTIQANEAFYTETLRCSEEKSKRGKIVSVYVEMVNSLVNHSKLTISDVGQLCKYNSCLKSYGTSFINITQFRDIYHKLCESPRVIPACPAPPPSPSPSPSPSPLPSTCPSPSLSPSPSPSPQSTAAAVSPTMPSPAPAAAAASPTAPSPAQLKTSSQPSRAKENST</sequence>
<protein>
    <submittedName>
        <fullName evidence="3">Platelet glycoprotein Ib alpha chain-like isoform X4</fullName>
    </submittedName>
</protein>
<feature type="signal peptide" evidence="2">
    <location>
        <begin position="1"/>
        <end position="40"/>
    </location>
</feature>
<reference evidence="3" key="1">
    <citation type="submission" date="2020-07" db="EMBL/GenBank/DDBJ databases">
        <title>Clarias magur genome sequencing, assembly and annotation.</title>
        <authorList>
            <person name="Kushwaha B."/>
            <person name="Kumar R."/>
            <person name="Das P."/>
            <person name="Joshi C.G."/>
            <person name="Kumar D."/>
            <person name="Nagpure N.S."/>
            <person name="Pandey M."/>
            <person name="Agarwal S."/>
            <person name="Srivastava S."/>
            <person name="Singh M."/>
            <person name="Sahoo L."/>
            <person name="Jayasankar P."/>
            <person name="Meher P.K."/>
            <person name="Koringa P.G."/>
            <person name="Iquebal M.A."/>
            <person name="Das S.P."/>
            <person name="Bit A."/>
            <person name="Patnaik S."/>
            <person name="Patel N."/>
            <person name="Shah T.M."/>
            <person name="Hinsu A."/>
            <person name="Jena J.K."/>
        </authorList>
    </citation>
    <scope>NUCLEOTIDE SEQUENCE</scope>
    <source>
        <strain evidence="3">CIFAMagur01</strain>
        <tissue evidence="3">Testis</tissue>
    </source>
</reference>
<feature type="compositionally biased region" description="Pro residues" evidence="1">
    <location>
        <begin position="174"/>
        <end position="204"/>
    </location>
</feature>
<dbReference type="Proteomes" id="UP000727407">
    <property type="component" value="Unassembled WGS sequence"/>
</dbReference>
<feature type="non-terminal residue" evidence="3">
    <location>
        <position position="1"/>
    </location>
</feature>